<dbReference type="EMBL" id="ML120649">
    <property type="protein sequence ID" value="RPA88858.1"/>
    <property type="molecule type" value="Genomic_DNA"/>
</dbReference>
<dbReference type="AlphaFoldDB" id="A0A3N4IVM3"/>
<feature type="non-terminal residue" evidence="2">
    <location>
        <position position="52"/>
    </location>
</feature>
<name>A0A3N4IVM3_9PEZI</name>
<accession>A0A3N4IVM3</accession>
<sequence length="52" mass="5969">MSSIPLIIPVCLLVVCAVTDWVRCHEVSLVIRGVWIFPEVRAAHLQRENDRK</sequence>
<keyword evidence="3" id="KW-1185">Reference proteome</keyword>
<gene>
    <name evidence="2" type="ORF">L873DRAFT_1823900</name>
</gene>
<feature type="signal peptide" evidence="1">
    <location>
        <begin position="1"/>
        <end position="24"/>
    </location>
</feature>
<evidence type="ECO:0000313" key="3">
    <source>
        <dbReference type="Proteomes" id="UP000276215"/>
    </source>
</evidence>
<reference evidence="2 3" key="1">
    <citation type="journal article" date="2018" name="Nat. Ecol. Evol.">
        <title>Pezizomycetes genomes reveal the molecular basis of ectomycorrhizal truffle lifestyle.</title>
        <authorList>
            <person name="Murat C."/>
            <person name="Payen T."/>
            <person name="Noel B."/>
            <person name="Kuo A."/>
            <person name="Morin E."/>
            <person name="Chen J."/>
            <person name="Kohler A."/>
            <person name="Krizsan K."/>
            <person name="Balestrini R."/>
            <person name="Da Silva C."/>
            <person name="Montanini B."/>
            <person name="Hainaut M."/>
            <person name="Levati E."/>
            <person name="Barry K.W."/>
            <person name="Belfiori B."/>
            <person name="Cichocki N."/>
            <person name="Clum A."/>
            <person name="Dockter R.B."/>
            <person name="Fauchery L."/>
            <person name="Guy J."/>
            <person name="Iotti M."/>
            <person name="Le Tacon F."/>
            <person name="Lindquist E.A."/>
            <person name="Lipzen A."/>
            <person name="Malagnac F."/>
            <person name="Mello A."/>
            <person name="Molinier V."/>
            <person name="Miyauchi S."/>
            <person name="Poulain J."/>
            <person name="Riccioni C."/>
            <person name="Rubini A."/>
            <person name="Sitrit Y."/>
            <person name="Splivallo R."/>
            <person name="Traeger S."/>
            <person name="Wang M."/>
            <person name="Zifcakova L."/>
            <person name="Wipf D."/>
            <person name="Zambonelli A."/>
            <person name="Paolocci F."/>
            <person name="Nowrousian M."/>
            <person name="Ottonello S."/>
            <person name="Baldrian P."/>
            <person name="Spatafora J.W."/>
            <person name="Henrissat B."/>
            <person name="Nagy L.G."/>
            <person name="Aury J.M."/>
            <person name="Wincker P."/>
            <person name="Grigoriev I.V."/>
            <person name="Bonfante P."/>
            <person name="Martin F.M."/>
        </authorList>
    </citation>
    <scope>NUCLEOTIDE SEQUENCE [LARGE SCALE GENOMIC DNA]</scope>
    <source>
        <strain evidence="2 3">120613-1</strain>
    </source>
</reference>
<protein>
    <submittedName>
        <fullName evidence="2">Uncharacterized protein</fullName>
    </submittedName>
</protein>
<evidence type="ECO:0000256" key="1">
    <source>
        <dbReference type="SAM" id="SignalP"/>
    </source>
</evidence>
<dbReference type="Proteomes" id="UP000276215">
    <property type="component" value="Unassembled WGS sequence"/>
</dbReference>
<organism evidence="2 3">
    <name type="scientific">Choiromyces venosus 120613-1</name>
    <dbReference type="NCBI Taxonomy" id="1336337"/>
    <lineage>
        <taxon>Eukaryota</taxon>
        <taxon>Fungi</taxon>
        <taxon>Dikarya</taxon>
        <taxon>Ascomycota</taxon>
        <taxon>Pezizomycotina</taxon>
        <taxon>Pezizomycetes</taxon>
        <taxon>Pezizales</taxon>
        <taxon>Tuberaceae</taxon>
        <taxon>Choiromyces</taxon>
    </lineage>
</organism>
<proteinExistence type="predicted"/>
<keyword evidence="1" id="KW-0732">Signal</keyword>
<evidence type="ECO:0000313" key="2">
    <source>
        <dbReference type="EMBL" id="RPA88858.1"/>
    </source>
</evidence>
<feature type="chain" id="PRO_5018304830" evidence="1">
    <location>
        <begin position="25"/>
        <end position="52"/>
    </location>
</feature>